<gene>
    <name evidence="6" type="ORF">GCM10008021_12170</name>
    <name evidence="5" type="ORF">GCM10010914_00450</name>
</gene>
<dbReference type="GeneID" id="59163936"/>
<comment type="similarity">
    <text evidence="1">Belongs to the 'GDXG' lipolytic enzyme family.</text>
</comment>
<dbReference type="SUPFAM" id="SSF53474">
    <property type="entry name" value="alpha/beta-Hydrolases"/>
    <property type="match status" value="1"/>
</dbReference>
<feature type="domain" description="Alpha/beta hydrolase fold-3" evidence="4">
    <location>
        <begin position="38"/>
        <end position="238"/>
    </location>
</feature>
<accession>A0AAV4K0L2</accession>
<dbReference type="InterPro" id="IPR013094">
    <property type="entry name" value="AB_hydrolase_3"/>
</dbReference>
<name>A0AAV4K0L2_9DEIO</name>
<proteinExistence type="inferred from homology"/>
<evidence type="ECO:0000313" key="8">
    <source>
        <dbReference type="Proteomes" id="UP000652720"/>
    </source>
</evidence>
<dbReference type="PROSITE" id="PS01174">
    <property type="entry name" value="LIPASE_GDXG_SER"/>
    <property type="match status" value="1"/>
</dbReference>
<reference evidence="5" key="2">
    <citation type="journal article" date="2014" name="Int. J. Syst. Evol. Microbiol.">
        <title>Complete genome sequence of Corynebacterium casei LMG S-19264T (=DSM 44701T), isolated from a smear-ripened cheese.</title>
        <authorList>
            <consortium name="US DOE Joint Genome Institute (JGI-PGF)"/>
            <person name="Walter F."/>
            <person name="Albersmeier A."/>
            <person name="Kalinowski J."/>
            <person name="Ruckert C."/>
        </authorList>
    </citation>
    <scope>NUCLEOTIDE SEQUENCE</scope>
    <source>
        <strain evidence="5">CGMCC 1.8885</strain>
    </source>
</reference>
<reference evidence="6" key="1">
    <citation type="journal article" date="2014" name="Int. J. Syst. Evol. Microbiol.">
        <title>Complete genome of a new Firmicutes species belonging to the dominant human colonic microbiota ('Ruminococcus bicirculans') reveals two chromosomes and a selective capacity to utilize plant glucans.</title>
        <authorList>
            <consortium name="NISC Comparative Sequencing Program"/>
            <person name="Wegmann U."/>
            <person name="Louis P."/>
            <person name="Goesmann A."/>
            <person name="Henrissat B."/>
            <person name="Duncan S.H."/>
            <person name="Flint H.J."/>
        </authorList>
    </citation>
    <scope>NUCLEOTIDE SEQUENCE</scope>
    <source>
        <strain evidence="6">CGMCC 1.8884</strain>
    </source>
</reference>
<dbReference type="EMBL" id="BMMA01000001">
    <property type="protein sequence ID" value="GGI70265.1"/>
    <property type="molecule type" value="Genomic_DNA"/>
</dbReference>
<dbReference type="PANTHER" id="PTHR48081">
    <property type="entry name" value="AB HYDROLASE SUPERFAMILY PROTEIN C4A8.06C"/>
    <property type="match status" value="1"/>
</dbReference>
<dbReference type="InterPro" id="IPR033140">
    <property type="entry name" value="Lipase_GDXG_put_SER_AS"/>
</dbReference>
<dbReference type="PANTHER" id="PTHR48081:SF8">
    <property type="entry name" value="ALPHA_BETA HYDROLASE FOLD-3 DOMAIN-CONTAINING PROTEIN-RELATED"/>
    <property type="match status" value="1"/>
</dbReference>
<evidence type="ECO:0000313" key="6">
    <source>
        <dbReference type="EMBL" id="GGP29566.1"/>
    </source>
</evidence>
<comment type="caution">
    <text evidence="5">The sequence shown here is derived from an EMBL/GenBank/DDBJ whole genome shotgun (WGS) entry which is preliminary data.</text>
</comment>
<dbReference type="AlphaFoldDB" id="A0AAV4K0L2"/>
<sequence>MAALPGSLRATAEVTERRVNGQPVFTLTPRTGASDWHIVYTHGGAYIHALLPAHWAIVAELMRVTGASVTVPIYPLAPEHRYRATYALLEQVYRDLLERVPAGRILLAGDSAGGGLALGQALRWRDLGLPLPRRLLLFAPWVDLTLANPAARALEPFDVMLGVDGAVQAGAWWAGGEDPRQPLLSPLYADLRGLPPLEVFQGTADLLLPDSTELVRRVQAAGSEARLHLTDGGFHVFMGATFLPEAREVFRKVAALTATPERAAPRGWLTEARSALTQVIGHLAARRGEY</sequence>
<dbReference type="EMBL" id="BMLZ01000012">
    <property type="protein sequence ID" value="GGP29566.1"/>
    <property type="molecule type" value="Genomic_DNA"/>
</dbReference>
<dbReference type="Pfam" id="PF07859">
    <property type="entry name" value="Abhydrolase_3"/>
    <property type="match status" value="1"/>
</dbReference>
<dbReference type="Proteomes" id="UP000652720">
    <property type="component" value="Unassembled WGS sequence"/>
</dbReference>
<evidence type="ECO:0000256" key="3">
    <source>
        <dbReference type="PROSITE-ProRule" id="PRU10038"/>
    </source>
</evidence>
<dbReference type="Proteomes" id="UP000630135">
    <property type="component" value="Unassembled WGS sequence"/>
</dbReference>
<dbReference type="Gene3D" id="3.40.50.1820">
    <property type="entry name" value="alpha/beta hydrolase"/>
    <property type="match status" value="1"/>
</dbReference>
<evidence type="ECO:0000256" key="2">
    <source>
        <dbReference type="ARBA" id="ARBA00022801"/>
    </source>
</evidence>
<keyword evidence="7" id="KW-1185">Reference proteome</keyword>
<evidence type="ECO:0000259" key="4">
    <source>
        <dbReference type="Pfam" id="PF07859"/>
    </source>
</evidence>
<dbReference type="GO" id="GO:0016787">
    <property type="term" value="F:hydrolase activity"/>
    <property type="evidence" value="ECO:0007669"/>
    <property type="project" value="UniProtKB-KW"/>
</dbReference>
<dbReference type="InterPro" id="IPR050300">
    <property type="entry name" value="GDXG_lipolytic_enzyme"/>
</dbReference>
<keyword evidence="2" id="KW-0378">Hydrolase</keyword>
<feature type="active site" evidence="3">
    <location>
        <position position="111"/>
    </location>
</feature>
<dbReference type="InterPro" id="IPR029058">
    <property type="entry name" value="AB_hydrolase_fold"/>
</dbReference>
<evidence type="ECO:0000313" key="5">
    <source>
        <dbReference type="EMBL" id="GGI70265.1"/>
    </source>
</evidence>
<protein>
    <submittedName>
        <fullName evidence="5">Esterase</fullName>
    </submittedName>
</protein>
<dbReference type="RefSeq" id="WP_017869642.1">
    <property type="nucleotide sequence ID" value="NZ_BMLZ01000012.1"/>
</dbReference>
<evidence type="ECO:0000256" key="1">
    <source>
        <dbReference type="ARBA" id="ARBA00010515"/>
    </source>
</evidence>
<evidence type="ECO:0000313" key="7">
    <source>
        <dbReference type="Proteomes" id="UP000630135"/>
    </source>
</evidence>
<organism evidence="5 8">
    <name type="scientific">Deinococcus wulumuqiensis</name>
    <dbReference type="NCBI Taxonomy" id="980427"/>
    <lineage>
        <taxon>Bacteria</taxon>
        <taxon>Thermotogati</taxon>
        <taxon>Deinococcota</taxon>
        <taxon>Deinococci</taxon>
        <taxon>Deinococcales</taxon>
        <taxon>Deinococcaceae</taxon>
        <taxon>Deinococcus</taxon>
    </lineage>
</organism>
<reference evidence="5" key="4">
    <citation type="submission" date="2023-08" db="EMBL/GenBank/DDBJ databases">
        <authorList>
            <person name="Sun Q."/>
            <person name="Zhou Y."/>
        </authorList>
    </citation>
    <scope>NUCLEOTIDE SEQUENCE</scope>
    <source>
        <strain evidence="6">CGMCC 1.8884</strain>
        <strain evidence="5">CGMCC 1.8885</strain>
    </source>
</reference>
<reference evidence="7" key="3">
    <citation type="journal article" date="2019" name="Int. J. Syst. Evol. Microbiol.">
        <title>The Global Catalogue of Microorganisms (GCM) 10K type strain sequencing project: providing services to taxonomists for standard genome sequencing and annotation.</title>
        <authorList>
            <consortium name="The Broad Institute Genomics Platform"/>
            <consortium name="The Broad Institute Genome Sequencing Center for Infectious Disease"/>
            <person name="Wu L."/>
            <person name="Ma J."/>
        </authorList>
    </citation>
    <scope>NUCLEOTIDE SEQUENCE [LARGE SCALE GENOMIC DNA]</scope>
    <source>
        <strain evidence="7">CGMCC 1.8884</strain>
    </source>
</reference>